<reference evidence="1 2" key="1">
    <citation type="submission" date="2020-03" db="EMBL/GenBank/DDBJ databases">
        <title>Soil Listeria distribution.</title>
        <authorList>
            <person name="Liao J."/>
            <person name="Wiedmann M."/>
        </authorList>
    </citation>
    <scope>NUCLEOTIDE SEQUENCE [LARGE SCALE GENOMIC DNA]</scope>
    <source>
        <strain evidence="1 2">FSL L7-1507</strain>
    </source>
</reference>
<dbReference type="RefSeq" id="WP_185374764.1">
    <property type="nucleotide sequence ID" value="NZ_JAARRM010000006.1"/>
</dbReference>
<organism evidence="1 2">
    <name type="scientific">Listeria aquatica</name>
    <dbReference type="NCBI Taxonomy" id="1494960"/>
    <lineage>
        <taxon>Bacteria</taxon>
        <taxon>Bacillati</taxon>
        <taxon>Bacillota</taxon>
        <taxon>Bacilli</taxon>
        <taxon>Bacillales</taxon>
        <taxon>Listeriaceae</taxon>
        <taxon>Listeria</taxon>
    </lineage>
</organism>
<accession>A0A841ZRX8</accession>
<dbReference type="EMBL" id="JAARRM010000006">
    <property type="protein sequence ID" value="MBC1522297.1"/>
    <property type="molecule type" value="Genomic_DNA"/>
</dbReference>
<evidence type="ECO:0000313" key="2">
    <source>
        <dbReference type="Proteomes" id="UP000559885"/>
    </source>
</evidence>
<dbReference type="AlphaFoldDB" id="A0A841ZRX8"/>
<comment type="caution">
    <text evidence="1">The sequence shown here is derived from an EMBL/GenBank/DDBJ whole genome shotgun (WGS) entry which is preliminary data.</text>
</comment>
<proteinExistence type="predicted"/>
<name>A0A841ZRX8_9LIST</name>
<evidence type="ECO:0000313" key="1">
    <source>
        <dbReference type="EMBL" id="MBC1522297.1"/>
    </source>
</evidence>
<gene>
    <name evidence="1" type="ORF">HB912_11630</name>
</gene>
<sequence>MNYPMFVGKRLTLEEETTFAQRETNPKKIQQRLSWKTYYRQYIAEKEESLVINYPELKKQVFRHIRQTHIREESSVKHDF</sequence>
<protein>
    <submittedName>
        <fullName evidence="1">Uncharacterized protein</fullName>
    </submittedName>
</protein>
<dbReference type="Proteomes" id="UP000559885">
    <property type="component" value="Unassembled WGS sequence"/>
</dbReference>